<comment type="caution">
    <text evidence="1">The sequence shown here is derived from an EMBL/GenBank/DDBJ whole genome shotgun (WGS) entry which is preliminary data.</text>
</comment>
<proteinExistence type="predicted"/>
<dbReference type="Proteomes" id="UP000683360">
    <property type="component" value="Unassembled WGS sequence"/>
</dbReference>
<name>A0A8S3PY22_MYTED</name>
<keyword evidence="2" id="KW-1185">Reference proteome</keyword>
<accession>A0A8S3PY22</accession>
<evidence type="ECO:0000313" key="1">
    <source>
        <dbReference type="EMBL" id="CAG2187494.1"/>
    </source>
</evidence>
<dbReference type="EMBL" id="CAJPWZ010000170">
    <property type="protein sequence ID" value="CAG2187494.1"/>
    <property type="molecule type" value="Genomic_DNA"/>
</dbReference>
<reference evidence="1" key="1">
    <citation type="submission" date="2021-03" db="EMBL/GenBank/DDBJ databases">
        <authorList>
            <person name="Bekaert M."/>
        </authorList>
    </citation>
    <scope>NUCLEOTIDE SEQUENCE</scope>
</reference>
<dbReference type="AlphaFoldDB" id="A0A8S3PY22"/>
<protein>
    <submittedName>
        <fullName evidence="1">Uncharacterized protein</fullName>
    </submittedName>
</protein>
<sequence>MHILQHRDTSDKPEVKVNYSNALVLPKLNERDLAADILNEQVDTRDSGVRPKQKSSDSIKPILSTAKGVDPIITIDDSNPLMIANSLKDIQVPQQIELSNRGMRQKEIRLKKQEDGIKISKKDTEEYIKDNARLKSYSLKLEAQVKELDNSNKILRMKVTGNNPDRPVSNGTEEKVPLQTINHNQQIHPVYHHSPCCQQQPSPQTAFQLLEMNSLKDNIRHIEETRQLNERIQELAINNINHRITALETSQQYMGYIQQQYRPPYYIRRPEHPWYYHRPTSIQQPYGFQHPPHIRPPPPIYNHIPTYGQNFAEN</sequence>
<evidence type="ECO:0000313" key="2">
    <source>
        <dbReference type="Proteomes" id="UP000683360"/>
    </source>
</evidence>
<organism evidence="1 2">
    <name type="scientific">Mytilus edulis</name>
    <name type="common">Blue mussel</name>
    <dbReference type="NCBI Taxonomy" id="6550"/>
    <lineage>
        <taxon>Eukaryota</taxon>
        <taxon>Metazoa</taxon>
        <taxon>Spiralia</taxon>
        <taxon>Lophotrochozoa</taxon>
        <taxon>Mollusca</taxon>
        <taxon>Bivalvia</taxon>
        <taxon>Autobranchia</taxon>
        <taxon>Pteriomorphia</taxon>
        <taxon>Mytilida</taxon>
        <taxon>Mytiloidea</taxon>
        <taxon>Mytilidae</taxon>
        <taxon>Mytilinae</taxon>
        <taxon>Mytilus</taxon>
    </lineage>
</organism>
<dbReference type="OrthoDB" id="10409981at2759"/>
<gene>
    <name evidence="1" type="ORF">MEDL_2951</name>
</gene>